<gene>
    <name evidence="6" type="ORF">CONCODRAFT_76724</name>
</gene>
<protein>
    <recommendedName>
        <fullName evidence="8">MAPEG family protein</fullName>
    </recommendedName>
</protein>
<organism evidence="6 7">
    <name type="scientific">Conidiobolus coronatus (strain ATCC 28846 / CBS 209.66 / NRRL 28638)</name>
    <name type="common">Delacroixia coronata</name>
    <dbReference type="NCBI Taxonomy" id="796925"/>
    <lineage>
        <taxon>Eukaryota</taxon>
        <taxon>Fungi</taxon>
        <taxon>Fungi incertae sedis</taxon>
        <taxon>Zoopagomycota</taxon>
        <taxon>Entomophthoromycotina</taxon>
        <taxon>Entomophthoromycetes</taxon>
        <taxon>Entomophthorales</taxon>
        <taxon>Ancylistaceae</taxon>
        <taxon>Conidiobolus</taxon>
    </lineage>
</organism>
<comment type="subcellular location">
    <subcellularLocation>
        <location evidence="1">Membrane</location>
    </subcellularLocation>
</comment>
<dbReference type="OMA" id="AIIHIMA"/>
<keyword evidence="2 5" id="KW-0812">Transmembrane</keyword>
<keyword evidence="4 5" id="KW-0472">Membrane</keyword>
<proteinExistence type="predicted"/>
<name>A0A137PI19_CONC2</name>
<evidence type="ECO:0000256" key="2">
    <source>
        <dbReference type="ARBA" id="ARBA00022692"/>
    </source>
</evidence>
<accession>A0A137PI19</accession>
<evidence type="ECO:0008006" key="8">
    <source>
        <dbReference type="Google" id="ProtNLM"/>
    </source>
</evidence>
<feature type="transmembrane region" description="Helical" evidence="5">
    <location>
        <begin position="21"/>
        <end position="43"/>
    </location>
</feature>
<dbReference type="SUPFAM" id="SSF161084">
    <property type="entry name" value="MAPEG domain-like"/>
    <property type="match status" value="1"/>
</dbReference>
<dbReference type="InterPro" id="IPR023352">
    <property type="entry name" value="MAPEG-like_dom_sf"/>
</dbReference>
<evidence type="ECO:0000313" key="7">
    <source>
        <dbReference type="Proteomes" id="UP000070444"/>
    </source>
</evidence>
<dbReference type="Pfam" id="PF01124">
    <property type="entry name" value="MAPEG"/>
    <property type="match status" value="1"/>
</dbReference>
<dbReference type="AlphaFoldDB" id="A0A137PI19"/>
<feature type="transmembrane region" description="Helical" evidence="5">
    <location>
        <begin position="63"/>
        <end position="80"/>
    </location>
</feature>
<dbReference type="Gene3D" id="1.20.120.550">
    <property type="entry name" value="Membrane associated eicosanoid/glutathione metabolism-like domain"/>
    <property type="match status" value="1"/>
</dbReference>
<keyword evidence="3 5" id="KW-1133">Transmembrane helix</keyword>
<dbReference type="PANTHER" id="PTHR35371">
    <property type="entry name" value="INNER MEMBRANE PROTEIN"/>
    <property type="match status" value="1"/>
</dbReference>
<feature type="transmembrane region" description="Helical" evidence="5">
    <location>
        <begin position="177"/>
        <end position="194"/>
    </location>
</feature>
<evidence type="ECO:0000313" key="6">
    <source>
        <dbReference type="EMBL" id="KXN74646.1"/>
    </source>
</evidence>
<dbReference type="InterPro" id="IPR001129">
    <property type="entry name" value="Membr-assoc_MAPEG"/>
</dbReference>
<dbReference type="PANTHER" id="PTHR35371:SF1">
    <property type="entry name" value="BLR7753 PROTEIN"/>
    <property type="match status" value="1"/>
</dbReference>
<evidence type="ECO:0000256" key="1">
    <source>
        <dbReference type="ARBA" id="ARBA00004370"/>
    </source>
</evidence>
<sequence length="207" mass="23568">MSQEKNKSFSQSSTKSIIPSIIKGSVAMVVGQSLWAVVIAYLFKKEFALNLLVPSLKSFILEENIPFVVLALLAAFQWMVMPSWTVSSRLAYGGYNFNSPRLSQRQLKGSFERLQSAYENAIETYPSIISAILVAKYNQIPVQIQVNLSLLYLALRTIWFVAYMINLPAVRGITFNLANWSMLYLFLFSTIINFEEHFNYLTGFLSF</sequence>
<dbReference type="EMBL" id="KQ964421">
    <property type="protein sequence ID" value="KXN74646.1"/>
    <property type="molecule type" value="Genomic_DNA"/>
</dbReference>
<evidence type="ECO:0000256" key="4">
    <source>
        <dbReference type="ARBA" id="ARBA00023136"/>
    </source>
</evidence>
<reference evidence="6 7" key="1">
    <citation type="journal article" date="2015" name="Genome Biol. Evol.">
        <title>Phylogenomic analyses indicate that early fungi evolved digesting cell walls of algal ancestors of land plants.</title>
        <authorList>
            <person name="Chang Y."/>
            <person name="Wang S."/>
            <person name="Sekimoto S."/>
            <person name="Aerts A.L."/>
            <person name="Choi C."/>
            <person name="Clum A."/>
            <person name="LaButti K.M."/>
            <person name="Lindquist E.A."/>
            <person name="Yee Ngan C."/>
            <person name="Ohm R.A."/>
            <person name="Salamov A.A."/>
            <person name="Grigoriev I.V."/>
            <person name="Spatafora J.W."/>
            <person name="Berbee M.L."/>
        </authorList>
    </citation>
    <scope>NUCLEOTIDE SEQUENCE [LARGE SCALE GENOMIC DNA]</scope>
    <source>
        <strain evidence="6 7">NRRL 28638</strain>
    </source>
</reference>
<keyword evidence="7" id="KW-1185">Reference proteome</keyword>
<evidence type="ECO:0000256" key="3">
    <source>
        <dbReference type="ARBA" id="ARBA00022989"/>
    </source>
</evidence>
<dbReference type="Proteomes" id="UP000070444">
    <property type="component" value="Unassembled WGS sequence"/>
</dbReference>
<evidence type="ECO:0000256" key="5">
    <source>
        <dbReference type="SAM" id="Phobius"/>
    </source>
</evidence>
<dbReference type="GO" id="GO:0016020">
    <property type="term" value="C:membrane"/>
    <property type="evidence" value="ECO:0007669"/>
    <property type="project" value="UniProtKB-SubCell"/>
</dbReference>